<proteinExistence type="predicted"/>
<name>A0ABW2HB47_9MICO</name>
<dbReference type="PANTHER" id="PTHR43546">
    <property type="entry name" value="UPF0173 METAL-DEPENDENT HYDROLASE MJ1163-RELATED"/>
    <property type="match status" value="1"/>
</dbReference>
<dbReference type="SUPFAM" id="SSF56281">
    <property type="entry name" value="Metallo-hydrolase/oxidoreductase"/>
    <property type="match status" value="1"/>
</dbReference>
<evidence type="ECO:0000313" key="2">
    <source>
        <dbReference type="EMBL" id="MFC7268499.1"/>
    </source>
</evidence>
<dbReference type="PANTHER" id="PTHR43546:SF3">
    <property type="entry name" value="UPF0173 METAL-DEPENDENT HYDROLASE MJ1163"/>
    <property type="match status" value="1"/>
</dbReference>
<comment type="caution">
    <text evidence="2">The sequence shown here is derived from an EMBL/GenBank/DDBJ whole genome shotgun (WGS) entry which is preliminary data.</text>
</comment>
<reference evidence="3" key="1">
    <citation type="journal article" date="2019" name="Int. J. Syst. Evol. Microbiol.">
        <title>The Global Catalogue of Microorganisms (GCM) 10K type strain sequencing project: providing services to taxonomists for standard genome sequencing and annotation.</title>
        <authorList>
            <consortium name="The Broad Institute Genomics Platform"/>
            <consortium name="The Broad Institute Genome Sequencing Center for Infectious Disease"/>
            <person name="Wu L."/>
            <person name="Ma J."/>
        </authorList>
    </citation>
    <scope>NUCLEOTIDE SEQUENCE [LARGE SCALE GENOMIC DNA]</scope>
    <source>
        <strain evidence="3">CGMCC 1.15772</strain>
    </source>
</reference>
<feature type="domain" description="Metallo-beta-lactamase" evidence="1">
    <location>
        <begin position="7"/>
        <end position="174"/>
    </location>
</feature>
<evidence type="ECO:0000313" key="3">
    <source>
        <dbReference type="Proteomes" id="UP001596507"/>
    </source>
</evidence>
<dbReference type="SMART" id="SM00849">
    <property type="entry name" value="Lactamase_B"/>
    <property type="match status" value="1"/>
</dbReference>
<keyword evidence="3" id="KW-1185">Reference proteome</keyword>
<protein>
    <submittedName>
        <fullName evidence="2">MBL fold metallo-hydrolase</fullName>
    </submittedName>
</protein>
<dbReference type="InterPro" id="IPR036866">
    <property type="entry name" value="RibonucZ/Hydroxyglut_hydro"/>
</dbReference>
<accession>A0ABW2HB47</accession>
<dbReference type="EMBL" id="JBHTBE010000001">
    <property type="protein sequence ID" value="MFC7268499.1"/>
    <property type="molecule type" value="Genomic_DNA"/>
</dbReference>
<evidence type="ECO:0000259" key="1">
    <source>
        <dbReference type="SMART" id="SM00849"/>
    </source>
</evidence>
<dbReference type="Pfam" id="PF13483">
    <property type="entry name" value="Lactamase_B_3"/>
    <property type="match status" value="1"/>
</dbReference>
<dbReference type="Gene3D" id="3.60.15.10">
    <property type="entry name" value="Ribonuclease Z/Hydroxyacylglutathione hydrolase-like"/>
    <property type="match status" value="1"/>
</dbReference>
<dbReference type="InterPro" id="IPR001279">
    <property type="entry name" value="Metallo-B-lactamas"/>
</dbReference>
<dbReference type="InterPro" id="IPR050114">
    <property type="entry name" value="UPF0173_UPF0282_UlaG_hydrolase"/>
</dbReference>
<dbReference type="RefSeq" id="WP_262873394.1">
    <property type="nucleotide sequence ID" value="NZ_BAABKW010000002.1"/>
</dbReference>
<organism evidence="2 3">
    <name type="scientific">Microbacterium fluvii</name>
    <dbReference type="NCBI Taxonomy" id="415215"/>
    <lineage>
        <taxon>Bacteria</taxon>
        <taxon>Bacillati</taxon>
        <taxon>Actinomycetota</taxon>
        <taxon>Actinomycetes</taxon>
        <taxon>Micrococcales</taxon>
        <taxon>Microbacteriaceae</taxon>
        <taxon>Microbacterium</taxon>
    </lineage>
</organism>
<gene>
    <name evidence="2" type="ORF">ACFQRL_05965</name>
</gene>
<dbReference type="Proteomes" id="UP001596507">
    <property type="component" value="Unassembled WGS sequence"/>
</dbReference>
<sequence>MRVTKHEHAGLTIREGGKTLVVDPGNFTDPLFDLGDLVAVVLTHEHPDHWTPEHLDRLRTAYPGVPIYGPEGVVKAAAGYDIIAVHPGDTLAVDPFTLRFFGGTHIEIHSSIPLIDNVGVLVNDEFYYPGDSYTVPKGADVQLLAAPMGGPWLKIGEAMDFVLAVSPRRAFGTHDMGLSVIGRGMHRARLKWATEQGGGEFFELDPGDSVDL</sequence>